<protein>
    <recommendedName>
        <fullName evidence="7">2-C-methyl-D-erythritol 4-phosphate cytidylyltransferase</fullName>
        <ecNumber evidence="7">2.7.7.60</ecNumber>
    </recommendedName>
    <alternativeName>
        <fullName evidence="7">4-diphosphocytidyl-2C-methyl-D-erythritol synthase</fullName>
    </alternativeName>
    <alternativeName>
        <fullName evidence="7">MEP cytidylyltransferase</fullName>
        <shortName evidence="7">MCT</shortName>
    </alternativeName>
</protein>
<evidence type="ECO:0000256" key="2">
    <source>
        <dbReference type="ARBA" id="ARBA00004787"/>
    </source>
</evidence>
<feature type="site" description="Transition state stabilizer" evidence="7">
    <location>
        <position position="18"/>
    </location>
</feature>
<dbReference type="SUPFAM" id="SSF53448">
    <property type="entry name" value="Nucleotide-diphospho-sugar transferases"/>
    <property type="match status" value="1"/>
</dbReference>
<organism evidence="8 9">
    <name type="scientific">Acidipropionibacterium virtanenii</name>
    <dbReference type="NCBI Taxonomy" id="2057246"/>
    <lineage>
        <taxon>Bacteria</taxon>
        <taxon>Bacillati</taxon>
        <taxon>Actinomycetota</taxon>
        <taxon>Actinomycetes</taxon>
        <taxon>Propionibacteriales</taxon>
        <taxon>Propionibacteriaceae</taxon>
        <taxon>Acidipropionibacterium</taxon>
    </lineage>
</organism>
<dbReference type="Pfam" id="PF01128">
    <property type="entry name" value="IspD"/>
    <property type="match status" value="1"/>
</dbReference>
<dbReference type="GO" id="GO:0019288">
    <property type="term" value="P:isopentenyl diphosphate biosynthetic process, methylerythritol 4-phosphate pathway"/>
    <property type="evidence" value="ECO:0007669"/>
    <property type="project" value="UniProtKB-UniRule"/>
</dbReference>
<comment type="pathway">
    <text evidence="2 7">Isoprenoid biosynthesis; isopentenyl diphosphate biosynthesis via DXP pathway; isopentenyl diphosphate from 1-deoxy-D-xylulose 5-phosphate: step 2/6.</text>
</comment>
<dbReference type="KEGG" id="acij:JS278_02496"/>
<keyword evidence="4 7" id="KW-0808">Transferase</keyword>
<feature type="site" description="Transition state stabilizer" evidence="7">
    <location>
        <position position="25"/>
    </location>
</feature>
<dbReference type="InterPro" id="IPR029044">
    <property type="entry name" value="Nucleotide-diphossugar_trans"/>
</dbReference>
<evidence type="ECO:0000256" key="4">
    <source>
        <dbReference type="ARBA" id="ARBA00022679"/>
    </source>
</evidence>
<dbReference type="NCBIfam" id="TIGR00453">
    <property type="entry name" value="ispD"/>
    <property type="match status" value="1"/>
</dbReference>
<dbReference type="InterPro" id="IPR034683">
    <property type="entry name" value="IspD/TarI"/>
</dbReference>
<comment type="catalytic activity">
    <reaction evidence="1 7">
        <text>2-C-methyl-D-erythritol 4-phosphate + CTP + H(+) = 4-CDP-2-C-methyl-D-erythritol + diphosphate</text>
        <dbReference type="Rhea" id="RHEA:13429"/>
        <dbReference type="ChEBI" id="CHEBI:15378"/>
        <dbReference type="ChEBI" id="CHEBI:33019"/>
        <dbReference type="ChEBI" id="CHEBI:37563"/>
        <dbReference type="ChEBI" id="CHEBI:57823"/>
        <dbReference type="ChEBI" id="CHEBI:58262"/>
        <dbReference type="EC" id="2.7.7.60"/>
    </reaction>
</comment>
<evidence type="ECO:0000256" key="1">
    <source>
        <dbReference type="ARBA" id="ARBA00001282"/>
    </source>
</evidence>
<evidence type="ECO:0000313" key="9">
    <source>
        <dbReference type="Proteomes" id="UP000251995"/>
    </source>
</evidence>
<dbReference type="OrthoDB" id="9802561at2"/>
<dbReference type="PANTHER" id="PTHR32125">
    <property type="entry name" value="2-C-METHYL-D-ERYTHRITOL 4-PHOSPHATE CYTIDYLYLTRANSFERASE, CHLOROPLASTIC"/>
    <property type="match status" value="1"/>
</dbReference>
<dbReference type="RefSeq" id="WP_114046320.1">
    <property type="nucleotide sequence ID" value="NZ_CP025198.1"/>
</dbReference>
<feature type="site" description="Positions MEP for the nucleophilic attack" evidence="7">
    <location>
        <position position="159"/>
    </location>
</feature>
<dbReference type="Proteomes" id="UP000251995">
    <property type="component" value="Chromosome"/>
</dbReference>
<dbReference type="PROSITE" id="PS01295">
    <property type="entry name" value="ISPD"/>
    <property type="match status" value="1"/>
</dbReference>
<name>A0A344UWI6_9ACTN</name>
<dbReference type="HAMAP" id="MF_00108">
    <property type="entry name" value="IspD"/>
    <property type="match status" value="1"/>
</dbReference>
<dbReference type="Gene3D" id="3.90.550.10">
    <property type="entry name" value="Spore Coat Polysaccharide Biosynthesis Protein SpsA, Chain A"/>
    <property type="match status" value="1"/>
</dbReference>
<dbReference type="UniPathway" id="UPA00056">
    <property type="reaction ID" value="UER00093"/>
</dbReference>
<dbReference type="CDD" id="cd02516">
    <property type="entry name" value="CDP-ME_synthetase"/>
    <property type="match status" value="1"/>
</dbReference>
<dbReference type="InterPro" id="IPR018294">
    <property type="entry name" value="ISPD_synthase_CS"/>
</dbReference>
<evidence type="ECO:0000256" key="5">
    <source>
        <dbReference type="ARBA" id="ARBA00022695"/>
    </source>
</evidence>
<reference evidence="8 9" key="1">
    <citation type="submission" date="2017-12" db="EMBL/GenBank/DDBJ databases">
        <title>The whole genome sequence of the Acidipropionibacterium virtanenii sp. nov. type strain JS278.</title>
        <authorList>
            <person name="Laine P."/>
            <person name="Deptula P."/>
            <person name="Varmanen P."/>
            <person name="Auvinen P."/>
        </authorList>
    </citation>
    <scope>NUCLEOTIDE SEQUENCE [LARGE SCALE GENOMIC DNA]</scope>
    <source>
        <strain evidence="8 9">JS278</strain>
    </source>
</reference>
<proteinExistence type="inferred from homology"/>
<dbReference type="EMBL" id="CP025198">
    <property type="protein sequence ID" value="AXE39634.1"/>
    <property type="molecule type" value="Genomic_DNA"/>
</dbReference>
<dbReference type="FunFam" id="3.90.550.10:FF:000003">
    <property type="entry name" value="2-C-methyl-D-erythritol 4-phosphate cytidylyltransferase"/>
    <property type="match status" value="1"/>
</dbReference>
<dbReference type="PANTHER" id="PTHR32125:SF4">
    <property type="entry name" value="2-C-METHYL-D-ERYTHRITOL 4-PHOSPHATE CYTIDYLYLTRANSFERASE, CHLOROPLASTIC"/>
    <property type="match status" value="1"/>
</dbReference>
<evidence type="ECO:0000256" key="7">
    <source>
        <dbReference type="HAMAP-Rule" id="MF_00108"/>
    </source>
</evidence>
<dbReference type="AlphaFoldDB" id="A0A344UWI6"/>
<dbReference type="GO" id="GO:0050518">
    <property type="term" value="F:2-C-methyl-D-erythritol 4-phosphate cytidylyltransferase activity"/>
    <property type="evidence" value="ECO:0007669"/>
    <property type="project" value="UniProtKB-UniRule"/>
</dbReference>
<keyword evidence="9" id="KW-1185">Reference proteome</keyword>
<feature type="site" description="Positions MEP for the nucleophilic attack" evidence="7">
    <location>
        <position position="215"/>
    </location>
</feature>
<evidence type="ECO:0000256" key="6">
    <source>
        <dbReference type="ARBA" id="ARBA00023229"/>
    </source>
</evidence>
<dbReference type="EC" id="2.7.7.60" evidence="7"/>
<accession>A0A344UWI6</accession>
<evidence type="ECO:0000313" key="8">
    <source>
        <dbReference type="EMBL" id="AXE39634.1"/>
    </source>
</evidence>
<sequence>MSAEPVVAVVVAGGLGSRFGGPVPKQVRNLTGKAVVAVAVESLAAGGCTEAVVVVKDGMHNHFRMALAASPIPVRFVTGGATRQESVRNGLNAIAGSPRLSRARKVLIHDAVRPLVPAYVVNDVIEALGGGAVAVTPAVAVVDTIRCLDAEGASHVVDRSTLRAVQTPQGFDRQVITECHERLMADGLDVTDDVTCCEHYGHPVTLVEGSRMALKITEPLDLDIAETLVKATAGAGHHSGRRVRRAIKDLDPRRGRRRRG</sequence>
<gene>
    <name evidence="7 8" type="primary">ispD</name>
    <name evidence="8" type="ORF">JS278_02496</name>
</gene>
<keyword evidence="6 7" id="KW-0414">Isoprene biosynthesis</keyword>
<dbReference type="InterPro" id="IPR001228">
    <property type="entry name" value="IspD"/>
</dbReference>
<keyword evidence="5 7" id="KW-0548">Nucleotidyltransferase</keyword>
<dbReference type="InterPro" id="IPR050088">
    <property type="entry name" value="IspD/TarI_cytidylyltransf_bact"/>
</dbReference>
<evidence type="ECO:0000256" key="3">
    <source>
        <dbReference type="ARBA" id="ARBA00009789"/>
    </source>
</evidence>
<comment type="function">
    <text evidence="7">Catalyzes the formation of 4-diphosphocytidyl-2-C-methyl-D-erythritol from CTP and 2-C-methyl-D-erythritol 4-phosphate (MEP).</text>
</comment>
<comment type="similarity">
    <text evidence="3 7">Belongs to the IspD/TarI cytidylyltransferase family. IspD subfamily.</text>
</comment>